<evidence type="ECO:0000313" key="3">
    <source>
        <dbReference type="EMBL" id="ORY26031.1"/>
    </source>
</evidence>
<feature type="region of interest" description="Disordered" evidence="1">
    <location>
        <begin position="154"/>
        <end position="190"/>
    </location>
</feature>
<feature type="compositionally biased region" description="Polar residues" evidence="1">
    <location>
        <begin position="156"/>
        <end position="175"/>
    </location>
</feature>
<comment type="caution">
    <text evidence="3">The sequence shown here is derived from an EMBL/GenBank/DDBJ whole genome shotgun (WGS) entry which is preliminary data.</text>
</comment>
<keyword evidence="4" id="KW-1185">Reference proteome</keyword>
<accession>A0A1Y2AU08</accession>
<evidence type="ECO:0000313" key="4">
    <source>
        <dbReference type="Proteomes" id="UP000193986"/>
    </source>
</evidence>
<name>A0A1Y2AU08_9TREE</name>
<dbReference type="AlphaFoldDB" id="A0A1Y2AU08"/>
<evidence type="ECO:0000256" key="2">
    <source>
        <dbReference type="SAM" id="SignalP"/>
    </source>
</evidence>
<dbReference type="EMBL" id="MCFC01000051">
    <property type="protein sequence ID" value="ORY26031.1"/>
    <property type="molecule type" value="Genomic_DNA"/>
</dbReference>
<dbReference type="Proteomes" id="UP000193986">
    <property type="component" value="Unassembled WGS sequence"/>
</dbReference>
<sequence>MRLISLILVLNLAVTVLANPTPATSCGAGNTQRVEARLHARHVQQMPTPAPAQVVALNARTATILKQAGPAVSSVQPATIPPTGPVPLARIATRVITDVNCALRALTPPRRANHLVLSVCRDISRHTLARLAAIFVSAERTLPPREQQLVKHARRSTTSQQLLPQERQASLSVSTALPDRTPTPPAVRNSVQPDLFHLPRGRLPAHLVLRARSPKLDPPLVPPVVRELNRIRPILVALLPPVPVFVAPSLSAFVPLGIPRVQLYPAKRIGSSVFTPSPI</sequence>
<protein>
    <submittedName>
        <fullName evidence="3">Uncharacterized protein</fullName>
    </submittedName>
</protein>
<proteinExistence type="predicted"/>
<evidence type="ECO:0000256" key="1">
    <source>
        <dbReference type="SAM" id="MobiDB-lite"/>
    </source>
</evidence>
<feature type="signal peptide" evidence="2">
    <location>
        <begin position="1"/>
        <end position="18"/>
    </location>
</feature>
<dbReference type="InParanoid" id="A0A1Y2AU08"/>
<keyword evidence="2" id="KW-0732">Signal</keyword>
<gene>
    <name evidence="3" type="ORF">BCR39DRAFT_560735</name>
</gene>
<reference evidence="3 4" key="1">
    <citation type="submission" date="2016-07" db="EMBL/GenBank/DDBJ databases">
        <title>Pervasive Adenine N6-methylation of Active Genes in Fungi.</title>
        <authorList>
            <consortium name="DOE Joint Genome Institute"/>
            <person name="Mondo S.J."/>
            <person name="Dannebaum R.O."/>
            <person name="Kuo R.C."/>
            <person name="Labutti K."/>
            <person name="Haridas S."/>
            <person name="Kuo A."/>
            <person name="Salamov A."/>
            <person name="Ahrendt S.R."/>
            <person name="Lipzen A."/>
            <person name="Sullivan W."/>
            <person name="Andreopoulos W.B."/>
            <person name="Clum A."/>
            <person name="Lindquist E."/>
            <person name="Daum C."/>
            <person name="Ramamoorthy G.K."/>
            <person name="Gryganskyi A."/>
            <person name="Culley D."/>
            <person name="Magnuson J.K."/>
            <person name="James T.Y."/>
            <person name="O'Malley M.A."/>
            <person name="Stajich J.E."/>
            <person name="Spatafora J.W."/>
            <person name="Visel A."/>
            <person name="Grigoriev I.V."/>
        </authorList>
    </citation>
    <scope>NUCLEOTIDE SEQUENCE [LARGE SCALE GENOMIC DNA]</scope>
    <source>
        <strain evidence="3 4">68-887.2</strain>
    </source>
</reference>
<feature type="chain" id="PRO_5013073292" evidence="2">
    <location>
        <begin position="19"/>
        <end position="279"/>
    </location>
</feature>
<organism evidence="3 4">
    <name type="scientific">Naematelia encephala</name>
    <dbReference type="NCBI Taxonomy" id="71784"/>
    <lineage>
        <taxon>Eukaryota</taxon>
        <taxon>Fungi</taxon>
        <taxon>Dikarya</taxon>
        <taxon>Basidiomycota</taxon>
        <taxon>Agaricomycotina</taxon>
        <taxon>Tremellomycetes</taxon>
        <taxon>Tremellales</taxon>
        <taxon>Naemateliaceae</taxon>
        <taxon>Naematelia</taxon>
    </lineage>
</organism>